<organism evidence="8 9">
    <name type="scientific">Fasciolopsis buskii</name>
    <dbReference type="NCBI Taxonomy" id="27845"/>
    <lineage>
        <taxon>Eukaryota</taxon>
        <taxon>Metazoa</taxon>
        <taxon>Spiralia</taxon>
        <taxon>Lophotrochozoa</taxon>
        <taxon>Platyhelminthes</taxon>
        <taxon>Trematoda</taxon>
        <taxon>Digenea</taxon>
        <taxon>Plagiorchiida</taxon>
        <taxon>Echinostomata</taxon>
        <taxon>Echinostomatoidea</taxon>
        <taxon>Fasciolidae</taxon>
        <taxon>Fasciolopsis</taxon>
    </lineage>
</organism>
<evidence type="ECO:0000256" key="5">
    <source>
        <dbReference type="ARBA" id="ARBA00023319"/>
    </source>
</evidence>
<name>A0A8E0VHI4_9TREM</name>
<comment type="subcellular location">
    <subcellularLocation>
        <location evidence="1">Membrane</location>
        <topology evidence="1">Single-pass type I membrane protein</topology>
    </subcellularLocation>
</comment>
<dbReference type="PANTHER" id="PTHR11640">
    <property type="entry name" value="NEPHRIN"/>
    <property type="match status" value="1"/>
</dbReference>
<evidence type="ECO:0000256" key="1">
    <source>
        <dbReference type="ARBA" id="ARBA00004479"/>
    </source>
</evidence>
<sequence length="462" mass="51281">MKTFSVFFVISLLRAIVCDHNYGVAPPLYFSGHENYIITPEKDSVILPCRTNAKETKNIWYKDDIVVKENISHTFRISPTNRKNAGNYRCVALNAHGGLRSTLTKLEIGYLDQPDPKTRTRSLIEVHLGQAVVLWPTSYARIFMPPEMHDELDTSHRTEPISLIEAVPSPSAKWTMNNGPIPASSSVYVSLVEQALVLLNIDRSLDSAVLRAHLANSYGDSQSRGGVYTQSFVLKVKDPLPDTPRGSLHLVLPPKDVTIALQDDQTGSATFECVFNARPSHALRVRWYHRRVDDQGPSQMHLIHPFDGLSGTSRVYRFDRSGLNRSLTVSNIQTPKVSSLTGLVETYMEEFTCQAHLEAAYTVPSDTFGGMFGERAYNSFMSGPLSATARLRINVIPRLQLSSSLVPFVTDSNTSNKPKAAVIQSSVSSVLVIPCEFENAGNPKASVEWYKNGRRIAVLSSR</sequence>
<gene>
    <name evidence="8" type="ORF">FBUS_00831</name>
</gene>
<evidence type="ECO:0000256" key="3">
    <source>
        <dbReference type="ARBA" id="ARBA00023157"/>
    </source>
</evidence>
<feature type="chain" id="PRO_5034060650" description="Ig-like domain-containing protein" evidence="6">
    <location>
        <begin position="19"/>
        <end position="462"/>
    </location>
</feature>
<feature type="signal peptide" evidence="6">
    <location>
        <begin position="1"/>
        <end position="18"/>
    </location>
</feature>
<dbReference type="GO" id="GO:0050839">
    <property type="term" value="F:cell adhesion molecule binding"/>
    <property type="evidence" value="ECO:0007669"/>
    <property type="project" value="TreeGrafter"/>
</dbReference>
<proteinExistence type="predicted"/>
<accession>A0A8E0VHI4</accession>
<dbReference type="SUPFAM" id="SSF48726">
    <property type="entry name" value="Immunoglobulin"/>
    <property type="match status" value="1"/>
</dbReference>
<dbReference type="Pfam" id="PF13895">
    <property type="entry name" value="Ig_2"/>
    <property type="match status" value="1"/>
</dbReference>
<dbReference type="InterPro" id="IPR013783">
    <property type="entry name" value="Ig-like_fold"/>
</dbReference>
<keyword evidence="5" id="KW-0393">Immunoglobulin domain</keyword>
<keyword evidence="6" id="KW-0732">Signal</keyword>
<dbReference type="InterPro" id="IPR036179">
    <property type="entry name" value="Ig-like_dom_sf"/>
</dbReference>
<feature type="domain" description="Ig-like" evidence="7">
    <location>
        <begin position="26"/>
        <end position="104"/>
    </location>
</feature>
<evidence type="ECO:0000313" key="9">
    <source>
        <dbReference type="Proteomes" id="UP000728185"/>
    </source>
</evidence>
<dbReference type="InterPro" id="IPR003598">
    <property type="entry name" value="Ig_sub2"/>
</dbReference>
<evidence type="ECO:0000259" key="7">
    <source>
        <dbReference type="PROSITE" id="PS50835"/>
    </source>
</evidence>
<dbReference type="GO" id="GO:0005886">
    <property type="term" value="C:plasma membrane"/>
    <property type="evidence" value="ECO:0007669"/>
    <property type="project" value="TreeGrafter"/>
</dbReference>
<keyword evidence="9" id="KW-1185">Reference proteome</keyword>
<dbReference type="InterPro" id="IPR051275">
    <property type="entry name" value="Cell_adhesion_signaling"/>
</dbReference>
<dbReference type="Gene3D" id="2.60.40.10">
    <property type="entry name" value="Immunoglobulins"/>
    <property type="match status" value="1"/>
</dbReference>
<dbReference type="PROSITE" id="PS50835">
    <property type="entry name" value="IG_LIKE"/>
    <property type="match status" value="2"/>
</dbReference>
<evidence type="ECO:0000256" key="4">
    <source>
        <dbReference type="ARBA" id="ARBA00023180"/>
    </source>
</evidence>
<comment type="caution">
    <text evidence="8">The sequence shown here is derived from an EMBL/GenBank/DDBJ whole genome shotgun (WGS) entry which is preliminary data.</text>
</comment>
<dbReference type="EMBL" id="LUCM01008331">
    <property type="protein sequence ID" value="KAA0188573.1"/>
    <property type="molecule type" value="Genomic_DNA"/>
</dbReference>
<keyword evidence="4" id="KW-0325">Glycoprotein</keyword>
<evidence type="ECO:0000256" key="6">
    <source>
        <dbReference type="SAM" id="SignalP"/>
    </source>
</evidence>
<keyword evidence="2" id="KW-0472">Membrane</keyword>
<evidence type="ECO:0000256" key="2">
    <source>
        <dbReference type="ARBA" id="ARBA00023136"/>
    </source>
</evidence>
<protein>
    <recommendedName>
        <fullName evidence="7">Ig-like domain-containing protein</fullName>
    </recommendedName>
</protein>
<dbReference type="PANTHER" id="PTHR11640:SF31">
    <property type="entry name" value="IRREGULAR CHIASM C-ROUGHEST PROTEIN-RELATED"/>
    <property type="match status" value="1"/>
</dbReference>
<dbReference type="OrthoDB" id="10062932at2759"/>
<reference evidence="8" key="1">
    <citation type="submission" date="2019-05" db="EMBL/GenBank/DDBJ databases">
        <title>Annotation for the trematode Fasciolopsis buski.</title>
        <authorList>
            <person name="Choi Y.-J."/>
        </authorList>
    </citation>
    <scope>NUCLEOTIDE SEQUENCE</scope>
    <source>
        <strain evidence="8">HT</strain>
        <tissue evidence="8">Whole worm</tissue>
    </source>
</reference>
<dbReference type="InterPro" id="IPR007110">
    <property type="entry name" value="Ig-like_dom"/>
</dbReference>
<dbReference type="AlphaFoldDB" id="A0A8E0VHI4"/>
<dbReference type="SMART" id="SM00408">
    <property type="entry name" value="IGc2"/>
    <property type="match status" value="1"/>
</dbReference>
<evidence type="ECO:0000313" key="8">
    <source>
        <dbReference type="EMBL" id="KAA0188573.1"/>
    </source>
</evidence>
<keyword evidence="3" id="KW-1015">Disulfide bond</keyword>
<feature type="domain" description="Ig-like" evidence="7">
    <location>
        <begin position="418"/>
        <end position="462"/>
    </location>
</feature>
<dbReference type="GO" id="GO:0005911">
    <property type="term" value="C:cell-cell junction"/>
    <property type="evidence" value="ECO:0007669"/>
    <property type="project" value="TreeGrafter"/>
</dbReference>
<dbReference type="Proteomes" id="UP000728185">
    <property type="component" value="Unassembled WGS sequence"/>
</dbReference>
<dbReference type="GO" id="GO:0098609">
    <property type="term" value="P:cell-cell adhesion"/>
    <property type="evidence" value="ECO:0007669"/>
    <property type="project" value="TreeGrafter"/>
</dbReference>